<dbReference type="EMBL" id="QTSX02002405">
    <property type="protein sequence ID" value="KAJ9075635.1"/>
    <property type="molecule type" value="Genomic_DNA"/>
</dbReference>
<evidence type="ECO:0000313" key="1">
    <source>
        <dbReference type="EMBL" id="KAJ9075635.1"/>
    </source>
</evidence>
<proteinExistence type="predicted"/>
<accession>A0ACC2TM15</accession>
<dbReference type="Proteomes" id="UP001165960">
    <property type="component" value="Unassembled WGS sequence"/>
</dbReference>
<gene>
    <name evidence="1" type="ORF">DSO57_1033976</name>
</gene>
<organism evidence="1 2">
    <name type="scientific">Entomophthora muscae</name>
    <dbReference type="NCBI Taxonomy" id="34485"/>
    <lineage>
        <taxon>Eukaryota</taxon>
        <taxon>Fungi</taxon>
        <taxon>Fungi incertae sedis</taxon>
        <taxon>Zoopagomycota</taxon>
        <taxon>Entomophthoromycotina</taxon>
        <taxon>Entomophthoromycetes</taxon>
        <taxon>Entomophthorales</taxon>
        <taxon>Entomophthoraceae</taxon>
        <taxon>Entomophthora</taxon>
    </lineage>
</organism>
<protein>
    <submittedName>
        <fullName evidence="1">Uncharacterized protein</fullName>
    </submittedName>
</protein>
<keyword evidence="2" id="KW-1185">Reference proteome</keyword>
<reference evidence="1" key="1">
    <citation type="submission" date="2022-04" db="EMBL/GenBank/DDBJ databases">
        <title>Genome of the entomopathogenic fungus Entomophthora muscae.</title>
        <authorList>
            <person name="Elya C."/>
            <person name="Lovett B.R."/>
            <person name="Lee E."/>
            <person name="Macias A.M."/>
            <person name="Hajek A.E."/>
            <person name="De Bivort B.L."/>
            <person name="Kasson M.T."/>
            <person name="De Fine Licht H.H."/>
            <person name="Stajich J.E."/>
        </authorList>
    </citation>
    <scope>NUCLEOTIDE SEQUENCE</scope>
    <source>
        <strain evidence="1">Berkeley</strain>
    </source>
</reference>
<evidence type="ECO:0000313" key="2">
    <source>
        <dbReference type="Proteomes" id="UP001165960"/>
    </source>
</evidence>
<name>A0ACC2TM15_9FUNG</name>
<comment type="caution">
    <text evidence="1">The sequence shown here is derived from an EMBL/GenBank/DDBJ whole genome shotgun (WGS) entry which is preliminary data.</text>
</comment>
<sequence length="759" mass="86163">MNFFHQLKDDLISSQQVRAGRKVRGTKLRNAIDESLLGDPSCSHRVGLYHRSLIRLLKSSVVNLEAAQDYYTRAKQGKRYLKTPIDPLPLSVYDALIDVHFYSRIEKDAAHLRELIIDKEKDGYSLSQEDCLKFFKASFLLKDYNGVLDFLTNWMNSGNTLTLPLVNQAMKAYWKLGDLASCLEAFQQLEKVELIPDSHSFGVLIAAFLKKANFVKAREYATEMFASTKVCPSSFNFVIGEFANNNDWFGTRLCLELGSKNGISPRLTTLTTLIRASIRNYQLSKMKSLKQTCGRQEELGVINKIYLGLRDSKIPLDKVSFCAFVSWYVSIGFVAEASYVVEDMDRLGQPPDLREYSLLIKGYSKKSQWSNVLSVYNVIKEKGLGMNEAVYGSIVKALLELRGRNPEKYLHDMRNGTLAHTTIVFNICIDLFCRQGNFAEAYRIYQYMQERKVECNLFTYTQFFEGMCLLRQEVAVPKKDWEEFRLSTLEIFKTIFSDLKARSFQGDLSLYNMMVNSFSYLEDLDSAQEVYDYMTHFLGLIPDCNTFYPIARAAVTGIGVSSAVDAIRSSLDSKHARLLYYTFINGFVSGRETGKAVALYRRMRALSLCENDPSVTGLPSLDAASFVKLIHGSLKEMDDATALEIFQDLHSSNLPVPVLLLHSLSKHIAHLEGLANIDSFKGLLQDLYLRLPLEEEYEEFDDAPEPDWQGKSVTYKNFRYLSLDVYHCLLELSEHPEINLTDASTDPGAISPMSAASCY</sequence>